<proteinExistence type="predicted"/>
<name>A0ABV0MKC6_9TELE</name>
<comment type="caution">
    <text evidence="1">The sequence shown here is derived from an EMBL/GenBank/DDBJ whole genome shotgun (WGS) entry which is preliminary data.</text>
</comment>
<dbReference type="EMBL" id="JAHRIO010002553">
    <property type="protein sequence ID" value="MEQ2159502.1"/>
    <property type="molecule type" value="Genomic_DNA"/>
</dbReference>
<keyword evidence="2" id="KW-1185">Reference proteome</keyword>
<organism evidence="1 2">
    <name type="scientific">Goodea atripinnis</name>
    <dbReference type="NCBI Taxonomy" id="208336"/>
    <lineage>
        <taxon>Eukaryota</taxon>
        <taxon>Metazoa</taxon>
        <taxon>Chordata</taxon>
        <taxon>Craniata</taxon>
        <taxon>Vertebrata</taxon>
        <taxon>Euteleostomi</taxon>
        <taxon>Actinopterygii</taxon>
        <taxon>Neopterygii</taxon>
        <taxon>Teleostei</taxon>
        <taxon>Neoteleostei</taxon>
        <taxon>Acanthomorphata</taxon>
        <taxon>Ovalentaria</taxon>
        <taxon>Atherinomorphae</taxon>
        <taxon>Cyprinodontiformes</taxon>
        <taxon>Goodeidae</taxon>
        <taxon>Goodea</taxon>
    </lineage>
</organism>
<evidence type="ECO:0000313" key="2">
    <source>
        <dbReference type="Proteomes" id="UP001476798"/>
    </source>
</evidence>
<evidence type="ECO:0008006" key="3">
    <source>
        <dbReference type="Google" id="ProtNLM"/>
    </source>
</evidence>
<accession>A0ABV0MKC6</accession>
<dbReference type="PANTHER" id="PTHR34415:SF1">
    <property type="entry name" value="INTEGRASE CATALYTIC DOMAIN-CONTAINING PROTEIN"/>
    <property type="match status" value="1"/>
</dbReference>
<dbReference type="Proteomes" id="UP001476798">
    <property type="component" value="Unassembled WGS sequence"/>
</dbReference>
<sequence>MRFPSNPLQPGPMYFLTPRNVDFLEGLQQQVNFLIYKGMSSGKGSYEVISYMHHFFTHFGVRETDVSLHCDNCTGQNKKKRLHTRFTPL</sequence>
<dbReference type="PANTHER" id="PTHR34415">
    <property type="entry name" value="INTEGRASE CATALYTIC DOMAIN-CONTAINING PROTEIN"/>
    <property type="match status" value="1"/>
</dbReference>
<evidence type="ECO:0000313" key="1">
    <source>
        <dbReference type="EMBL" id="MEQ2159502.1"/>
    </source>
</evidence>
<protein>
    <recommendedName>
        <fullName evidence="3">Integrase zinc-binding domain-containing protein</fullName>
    </recommendedName>
</protein>
<gene>
    <name evidence="1" type="ORF">GOODEAATRI_023712</name>
</gene>
<reference evidence="1 2" key="1">
    <citation type="submission" date="2021-06" db="EMBL/GenBank/DDBJ databases">
        <authorList>
            <person name="Palmer J.M."/>
        </authorList>
    </citation>
    <scope>NUCLEOTIDE SEQUENCE [LARGE SCALE GENOMIC DNA]</scope>
    <source>
        <strain evidence="1 2">GA_2019</strain>
        <tissue evidence="1">Muscle</tissue>
    </source>
</reference>